<keyword evidence="7 8" id="KW-0472">Membrane</keyword>
<name>A0ABU7LPT3_9PROT</name>
<evidence type="ECO:0000256" key="6">
    <source>
        <dbReference type="ARBA" id="ARBA00022989"/>
    </source>
</evidence>
<feature type="transmembrane region" description="Helical" evidence="8">
    <location>
        <begin position="387"/>
        <end position="406"/>
    </location>
</feature>
<organism evidence="10 11">
    <name type="scientific">Hyphobacterium lacteum</name>
    <dbReference type="NCBI Taxonomy" id="3116575"/>
    <lineage>
        <taxon>Bacteria</taxon>
        <taxon>Pseudomonadati</taxon>
        <taxon>Pseudomonadota</taxon>
        <taxon>Alphaproteobacteria</taxon>
        <taxon>Maricaulales</taxon>
        <taxon>Maricaulaceae</taxon>
        <taxon>Hyphobacterium</taxon>
    </lineage>
</organism>
<feature type="transmembrane region" description="Helical" evidence="8">
    <location>
        <begin position="99"/>
        <end position="118"/>
    </location>
</feature>
<feature type="transmembrane region" description="Helical" evidence="8">
    <location>
        <begin position="186"/>
        <end position="216"/>
    </location>
</feature>
<evidence type="ECO:0000256" key="3">
    <source>
        <dbReference type="ARBA" id="ARBA00022676"/>
    </source>
</evidence>
<keyword evidence="4" id="KW-0808">Transferase</keyword>
<evidence type="ECO:0000256" key="5">
    <source>
        <dbReference type="ARBA" id="ARBA00022692"/>
    </source>
</evidence>
<evidence type="ECO:0000256" key="4">
    <source>
        <dbReference type="ARBA" id="ARBA00022679"/>
    </source>
</evidence>
<feature type="transmembrane region" description="Helical" evidence="8">
    <location>
        <begin position="247"/>
        <end position="265"/>
    </location>
</feature>
<keyword evidence="2" id="KW-1003">Cell membrane</keyword>
<feature type="transmembrane region" description="Helical" evidence="8">
    <location>
        <begin position="124"/>
        <end position="141"/>
    </location>
</feature>
<keyword evidence="3" id="KW-0328">Glycosyltransferase</keyword>
<feature type="domain" description="Glycosyltransferase RgtA/B/C/D-like" evidence="9">
    <location>
        <begin position="76"/>
        <end position="228"/>
    </location>
</feature>
<feature type="transmembrane region" description="Helical" evidence="8">
    <location>
        <begin position="338"/>
        <end position="356"/>
    </location>
</feature>
<dbReference type="Pfam" id="PF13231">
    <property type="entry name" value="PMT_2"/>
    <property type="match status" value="1"/>
</dbReference>
<evidence type="ECO:0000313" key="10">
    <source>
        <dbReference type="EMBL" id="MEE2525918.1"/>
    </source>
</evidence>
<evidence type="ECO:0000256" key="2">
    <source>
        <dbReference type="ARBA" id="ARBA00022475"/>
    </source>
</evidence>
<feature type="transmembrane region" description="Helical" evidence="8">
    <location>
        <begin position="363"/>
        <end position="381"/>
    </location>
</feature>
<feature type="transmembrane region" description="Helical" evidence="8">
    <location>
        <begin position="223"/>
        <end position="241"/>
    </location>
</feature>
<reference evidence="10 11" key="1">
    <citation type="submission" date="2024-01" db="EMBL/GenBank/DDBJ databases">
        <title>Hyphobacterium bacterium isolated from marine sediment.</title>
        <authorList>
            <person name="Zhao S."/>
        </authorList>
    </citation>
    <scope>NUCLEOTIDE SEQUENCE [LARGE SCALE GENOMIC DNA]</scope>
    <source>
        <strain evidence="11">HN65</strain>
    </source>
</reference>
<feature type="transmembrane region" description="Helical" evidence="8">
    <location>
        <begin position="277"/>
        <end position="300"/>
    </location>
</feature>
<sequence>MQALSNWLFSGESRWGLTYRAWLVLALIALLAMAPGLSSQPVMDRDEARYAQAATQMMETGDYVDIRFQEDPRHVKPAGIYWMQVLSALPFGGADADIWAFRLPSLIGMLIAVFGTAWLGARLFGPQVGLTAGLLLAVALMSQVEARTAKTDGMLLAAGVLAQIGLIMMLLKAEAGERLKFIGWPLLFWAASGAAIMIKGPIITMVSALTLLGYFAFKHHANWLFSLFGLAVVIEVLKLLGLEFLPGGIAVMMGGLAGIFVFDLIRDQETRSALGKFHWLKGLTVLAAIALPWLIAINIATDWGFLQESVGHALFGKVGEADDSHGGPFLYHSMLSPAIFWPGSALLGLAILAGWAGRKSPDVRLLIVWALPTWIVFEFVQTKLPHYVLPAFPALALLAGIGLSRIGELLTGWKSKTLHFAWIGTAMIAGLVIAAIPIYGAIELGDDELMFAYIALGTGIVAVIAIGWLALRPDIDRIVPVTGLAALTYLFAFGFAIPSVEAAWPSSRVHAIVEGLQGCDAYPAATAGYREPSNVFYLGTHTALTDGAGAADHLLAYRDCGIAVVDASEREAFMTAIEGHALRTLGHVAGVNLVKGDELSLDILTLDESRVSAPQQ</sequence>
<keyword evidence="5 8" id="KW-0812">Transmembrane</keyword>
<dbReference type="RefSeq" id="WP_330198577.1">
    <property type="nucleotide sequence ID" value="NZ_JAZDRP010000003.1"/>
</dbReference>
<keyword evidence="6 8" id="KW-1133">Transmembrane helix</keyword>
<proteinExistence type="predicted"/>
<evidence type="ECO:0000256" key="1">
    <source>
        <dbReference type="ARBA" id="ARBA00004651"/>
    </source>
</evidence>
<evidence type="ECO:0000256" key="7">
    <source>
        <dbReference type="ARBA" id="ARBA00023136"/>
    </source>
</evidence>
<evidence type="ECO:0000259" key="9">
    <source>
        <dbReference type="Pfam" id="PF13231"/>
    </source>
</evidence>
<keyword evidence="11" id="KW-1185">Reference proteome</keyword>
<dbReference type="EMBL" id="JAZDRP010000003">
    <property type="protein sequence ID" value="MEE2525918.1"/>
    <property type="molecule type" value="Genomic_DNA"/>
</dbReference>
<feature type="transmembrane region" description="Helical" evidence="8">
    <location>
        <begin position="418"/>
        <end position="439"/>
    </location>
</feature>
<accession>A0ABU7LPT3</accession>
<dbReference type="Proteomes" id="UP001354971">
    <property type="component" value="Unassembled WGS sequence"/>
</dbReference>
<dbReference type="PANTHER" id="PTHR33908:SF3">
    <property type="entry name" value="UNDECAPRENYL PHOSPHATE-ALPHA-4-AMINO-4-DEOXY-L-ARABINOSE ARABINOSYL TRANSFERASE"/>
    <property type="match status" value="1"/>
</dbReference>
<feature type="transmembrane region" description="Helical" evidence="8">
    <location>
        <begin position="153"/>
        <end position="171"/>
    </location>
</feature>
<feature type="transmembrane region" description="Helical" evidence="8">
    <location>
        <begin position="20"/>
        <end position="37"/>
    </location>
</feature>
<dbReference type="InterPro" id="IPR050297">
    <property type="entry name" value="LipidA_mod_glycosyltrf_83"/>
</dbReference>
<comment type="caution">
    <text evidence="10">The sequence shown here is derived from an EMBL/GenBank/DDBJ whole genome shotgun (WGS) entry which is preliminary data.</text>
</comment>
<gene>
    <name evidence="10" type="ORF">V0U79_06035</name>
</gene>
<feature type="transmembrane region" description="Helical" evidence="8">
    <location>
        <begin position="451"/>
        <end position="471"/>
    </location>
</feature>
<evidence type="ECO:0000256" key="8">
    <source>
        <dbReference type="SAM" id="Phobius"/>
    </source>
</evidence>
<dbReference type="PANTHER" id="PTHR33908">
    <property type="entry name" value="MANNOSYLTRANSFERASE YKCB-RELATED"/>
    <property type="match status" value="1"/>
</dbReference>
<comment type="subcellular location">
    <subcellularLocation>
        <location evidence="1">Cell membrane</location>
        <topology evidence="1">Multi-pass membrane protein</topology>
    </subcellularLocation>
</comment>
<feature type="transmembrane region" description="Helical" evidence="8">
    <location>
        <begin position="478"/>
        <end position="497"/>
    </location>
</feature>
<evidence type="ECO:0000313" key="11">
    <source>
        <dbReference type="Proteomes" id="UP001354971"/>
    </source>
</evidence>
<dbReference type="InterPro" id="IPR038731">
    <property type="entry name" value="RgtA/B/C-like"/>
</dbReference>
<protein>
    <submittedName>
        <fullName evidence="10">Glycosyltransferase family 39 protein</fullName>
    </submittedName>
</protein>